<sequence length="99" mass="11434">MTYTIEFNSTQLTMDICKKADDIISSGMIEEVLPGLVSFHDLDEGDVEEAMRFILKRFKNPVCDIAREQYKGCFCSLEYIQFGIKNIEQLSKIFKPEIL</sequence>
<reference evidence="1" key="1">
    <citation type="journal article" date="2021" name="Proc. Natl. Acad. Sci. U.S.A.">
        <title>A Catalog of Tens of Thousands of Viruses from Human Metagenomes Reveals Hidden Associations with Chronic Diseases.</title>
        <authorList>
            <person name="Tisza M.J."/>
            <person name="Buck C.B."/>
        </authorList>
    </citation>
    <scope>NUCLEOTIDE SEQUENCE</scope>
    <source>
        <strain evidence="1">CtmTa7</strain>
    </source>
</reference>
<dbReference type="EMBL" id="BK059091">
    <property type="protein sequence ID" value="DAE28967.1"/>
    <property type="molecule type" value="Genomic_DNA"/>
</dbReference>
<name>A0A8S5RC87_9VIRU</name>
<protein>
    <submittedName>
        <fullName evidence="1">Uncharacterized protein</fullName>
    </submittedName>
</protein>
<evidence type="ECO:0000313" key="1">
    <source>
        <dbReference type="EMBL" id="DAE28967.1"/>
    </source>
</evidence>
<proteinExistence type="predicted"/>
<accession>A0A8S5RC87</accession>
<organism evidence="1">
    <name type="scientific">virus sp. ctmTa7</name>
    <dbReference type="NCBI Taxonomy" id="2828255"/>
    <lineage>
        <taxon>Viruses</taxon>
    </lineage>
</organism>